<name>A0AAU6SFG2_9MICO</name>
<gene>
    <name evidence="2" type="ORF">MRBLWS13_003392</name>
</gene>
<accession>A0AAU6SFG2</accession>
<dbReference type="InterPro" id="IPR019587">
    <property type="entry name" value="Polyketide_cyclase/dehydratase"/>
</dbReference>
<protein>
    <submittedName>
        <fullName evidence="2">SRPBCC family protein</fullName>
    </submittedName>
</protein>
<dbReference type="EMBL" id="CP151632">
    <property type="protein sequence ID" value="WZO35687.1"/>
    <property type="molecule type" value="Genomic_DNA"/>
</dbReference>
<dbReference type="InterPro" id="IPR023393">
    <property type="entry name" value="START-like_dom_sf"/>
</dbReference>
<dbReference type="RefSeq" id="WP_349426506.1">
    <property type="nucleotide sequence ID" value="NZ_CP151632.1"/>
</dbReference>
<reference evidence="2" key="1">
    <citation type="submission" date="2024-04" db="EMBL/GenBank/DDBJ databases">
        <authorList>
            <person name="Roder T."/>
            <person name="Oberhansli S."/>
            <person name="Kreuzer M."/>
        </authorList>
    </citation>
    <scope>NUCLEOTIDE SEQUENCE</scope>
    <source>
        <strain evidence="2">LWS13-1.2</strain>
    </source>
</reference>
<sequence>MGVIEFELTRTVPAGIDAVFARLADIEGHNEWMPDKGSMLRRTTQTSPGAPALGTTYLDDTSYGPTPGEIAEFQPPHTLVYHWWDKTKRGSFKLEGWPAYRLEATDDETTLVHHHAKMRTYGMYRLATPFLRRIAMKERTVTLEALAASFGPGGHAVG</sequence>
<dbReference type="AlphaFoldDB" id="A0AAU6SFG2"/>
<dbReference type="Pfam" id="PF10604">
    <property type="entry name" value="Polyketide_cyc2"/>
    <property type="match status" value="1"/>
</dbReference>
<evidence type="ECO:0000313" key="2">
    <source>
        <dbReference type="EMBL" id="WZO35687.1"/>
    </source>
</evidence>
<evidence type="ECO:0000256" key="1">
    <source>
        <dbReference type="SAM" id="MobiDB-lite"/>
    </source>
</evidence>
<organism evidence="2">
    <name type="scientific">Microbacterium sp. LWS13-1.2</name>
    <dbReference type="NCBI Taxonomy" id="3135264"/>
    <lineage>
        <taxon>Bacteria</taxon>
        <taxon>Bacillati</taxon>
        <taxon>Actinomycetota</taxon>
        <taxon>Actinomycetes</taxon>
        <taxon>Micrococcales</taxon>
        <taxon>Microbacteriaceae</taxon>
        <taxon>Microbacterium</taxon>
    </lineage>
</organism>
<feature type="region of interest" description="Disordered" evidence="1">
    <location>
        <begin position="34"/>
        <end position="55"/>
    </location>
</feature>
<proteinExistence type="predicted"/>
<dbReference type="Gene3D" id="3.30.530.20">
    <property type="match status" value="1"/>
</dbReference>
<dbReference type="SUPFAM" id="SSF55961">
    <property type="entry name" value="Bet v1-like"/>
    <property type="match status" value="1"/>
</dbReference>